<name>A0A9N6WU25_9CRUS</name>
<keyword evidence="10" id="KW-0152">Cholesterol biosynthesis</keyword>
<evidence type="ECO:0000256" key="6">
    <source>
        <dbReference type="ARBA" id="ARBA00022548"/>
    </source>
</evidence>
<dbReference type="FunFam" id="3.40.50.300:FF:001026">
    <property type="entry name" value="Phosphomevalonate kinase"/>
    <property type="match status" value="1"/>
</dbReference>
<evidence type="ECO:0000256" key="15">
    <source>
        <dbReference type="ARBA" id="ARBA00023166"/>
    </source>
</evidence>
<evidence type="ECO:0000256" key="10">
    <source>
        <dbReference type="ARBA" id="ARBA00022778"/>
    </source>
</evidence>
<evidence type="ECO:0000256" key="9">
    <source>
        <dbReference type="ARBA" id="ARBA00022777"/>
    </source>
</evidence>
<feature type="binding site" evidence="18">
    <location>
        <begin position="14"/>
        <end position="20"/>
    </location>
    <ligand>
        <name>ATP</name>
        <dbReference type="ChEBI" id="CHEBI:30616"/>
    </ligand>
</feature>
<evidence type="ECO:0000256" key="8">
    <source>
        <dbReference type="ARBA" id="ARBA00022741"/>
    </source>
</evidence>
<protein>
    <recommendedName>
        <fullName evidence="17">Phosphomevalonate kinase</fullName>
        <ecNumber evidence="3">2.7.4.2</ecNumber>
    </recommendedName>
</protein>
<dbReference type="GO" id="GO:0005524">
    <property type="term" value="F:ATP binding"/>
    <property type="evidence" value="ECO:0007669"/>
    <property type="project" value="UniProtKB-KW"/>
</dbReference>
<dbReference type="PANTHER" id="PTHR13101">
    <property type="entry name" value="PHOSPHOMEVALONATE KINASE"/>
    <property type="match status" value="1"/>
</dbReference>
<keyword evidence="7" id="KW-0808">Transferase</keyword>
<keyword evidence="12" id="KW-0752">Steroid biosynthesis</keyword>
<dbReference type="PIRSF" id="PIRSF036639">
    <property type="entry name" value="PMK_anim"/>
    <property type="match status" value="1"/>
</dbReference>
<keyword evidence="16" id="KW-0753">Steroid metabolism</keyword>
<gene>
    <name evidence="19" type="primary">EOG090X0FYC</name>
</gene>
<evidence type="ECO:0000256" key="7">
    <source>
        <dbReference type="ARBA" id="ARBA00022679"/>
    </source>
</evidence>
<evidence type="ECO:0000256" key="14">
    <source>
        <dbReference type="ARBA" id="ARBA00023098"/>
    </source>
</evidence>
<evidence type="ECO:0000256" key="1">
    <source>
        <dbReference type="ARBA" id="ARBA00004514"/>
    </source>
</evidence>
<keyword evidence="14" id="KW-0443">Lipid metabolism</keyword>
<dbReference type="AlphaFoldDB" id="A0A9N6WU25"/>
<evidence type="ECO:0000256" key="4">
    <source>
        <dbReference type="ARBA" id="ARBA00022490"/>
    </source>
</evidence>
<dbReference type="Gene3D" id="3.40.50.300">
    <property type="entry name" value="P-loop containing nucleotide triphosphate hydrolases"/>
    <property type="match status" value="1"/>
</dbReference>
<keyword evidence="4" id="KW-0963">Cytoplasm</keyword>
<keyword evidence="9" id="KW-0418">Kinase</keyword>
<comment type="subcellular location">
    <subcellularLocation>
        <location evidence="1">Cytoplasm</location>
        <location evidence="1">Cytosol</location>
    </subcellularLocation>
</comment>
<reference evidence="19" key="1">
    <citation type="submission" date="2021-04" db="EMBL/GenBank/DDBJ databases">
        <authorList>
            <person name="Cornetti L."/>
        </authorList>
    </citation>
    <scope>NUCLEOTIDE SEQUENCE</scope>
</reference>
<dbReference type="InterPro" id="IPR005919">
    <property type="entry name" value="Pmev_kin_anim"/>
</dbReference>
<keyword evidence="5" id="KW-0444">Lipid biosynthesis</keyword>
<keyword evidence="11 18" id="KW-0067">ATP-binding</keyword>
<keyword evidence="13" id="KW-0756">Sterol biosynthesis</keyword>
<comment type="pathway">
    <text evidence="2">Isoprenoid biosynthesis; isopentenyl diphosphate biosynthesis via mevalonate pathway; isopentenyl diphosphate from (R)-mevalonate: step 2/3.</text>
</comment>
<accession>A0A9N6WU25</accession>
<dbReference type="SUPFAM" id="SSF52540">
    <property type="entry name" value="P-loop containing nucleoside triphosphate hydrolases"/>
    <property type="match status" value="1"/>
</dbReference>
<evidence type="ECO:0000256" key="5">
    <source>
        <dbReference type="ARBA" id="ARBA00022516"/>
    </source>
</evidence>
<feature type="binding site" evidence="18">
    <location>
        <position position="170"/>
    </location>
    <ligand>
        <name>substrate</name>
    </ligand>
</feature>
<dbReference type="GO" id="GO:0006695">
    <property type="term" value="P:cholesterol biosynthetic process"/>
    <property type="evidence" value="ECO:0007669"/>
    <property type="project" value="UniProtKB-KW"/>
</dbReference>
<organism evidence="19">
    <name type="scientific">Evadne anonyx</name>
    <dbReference type="NCBI Taxonomy" id="141404"/>
    <lineage>
        <taxon>Eukaryota</taxon>
        <taxon>Metazoa</taxon>
        <taxon>Ecdysozoa</taxon>
        <taxon>Arthropoda</taxon>
        <taxon>Crustacea</taxon>
        <taxon>Branchiopoda</taxon>
        <taxon>Diplostraca</taxon>
        <taxon>Cladocera</taxon>
        <taxon>Onychopoda</taxon>
        <taxon>Podonidae</taxon>
        <taxon>Evadne</taxon>
    </lineage>
</organism>
<evidence type="ECO:0000256" key="12">
    <source>
        <dbReference type="ARBA" id="ARBA00022955"/>
    </source>
</evidence>
<dbReference type="GO" id="GO:0019287">
    <property type="term" value="P:isopentenyl diphosphate biosynthetic process, mevalonate pathway"/>
    <property type="evidence" value="ECO:0007669"/>
    <property type="project" value="TreeGrafter"/>
</dbReference>
<evidence type="ECO:0000256" key="16">
    <source>
        <dbReference type="ARBA" id="ARBA00023221"/>
    </source>
</evidence>
<dbReference type="EC" id="2.7.4.2" evidence="3"/>
<keyword evidence="6" id="KW-0153">Cholesterol metabolism</keyword>
<dbReference type="GO" id="GO:0005829">
    <property type="term" value="C:cytosol"/>
    <property type="evidence" value="ECO:0007669"/>
    <property type="project" value="UniProtKB-SubCell"/>
</dbReference>
<evidence type="ECO:0000256" key="3">
    <source>
        <dbReference type="ARBA" id="ARBA00012958"/>
    </source>
</evidence>
<dbReference type="Pfam" id="PF04275">
    <property type="entry name" value="P-mevalo_kinase"/>
    <property type="match status" value="1"/>
</dbReference>
<dbReference type="EMBL" id="OC986211">
    <property type="protein sequence ID" value="CAG4642866.1"/>
    <property type="molecule type" value="Genomic_DNA"/>
</dbReference>
<evidence type="ECO:0000256" key="13">
    <source>
        <dbReference type="ARBA" id="ARBA00023011"/>
    </source>
</evidence>
<dbReference type="NCBIfam" id="TIGR01223">
    <property type="entry name" value="Pmev_kin_anim"/>
    <property type="match status" value="1"/>
</dbReference>
<dbReference type="PANTHER" id="PTHR13101:SF1">
    <property type="entry name" value="PHOSPHOMEVALONATE KINASE"/>
    <property type="match status" value="1"/>
</dbReference>
<evidence type="ECO:0000256" key="11">
    <source>
        <dbReference type="ARBA" id="ARBA00022840"/>
    </source>
</evidence>
<evidence type="ECO:0000256" key="2">
    <source>
        <dbReference type="ARBA" id="ARBA00005017"/>
    </source>
</evidence>
<keyword evidence="15" id="KW-1207">Sterol metabolism</keyword>
<keyword evidence="8 18" id="KW-0547">Nucleotide-binding</keyword>
<evidence type="ECO:0000256" key="18">
    <source>
        <dbReference type="PIRSR" id="PIRSR036639-1"/>
    </source>
</evidence>
<dbReference type="InterPro" id="IPR027417">
    <property type="entry name" value="P-loop_NTPase"/>
</dbReference>
<dbReference type="GO" id="GO:0004631">
    <property type="term" value="F:phosphomevalonate kinase activity"/>
    <property type="evidence" value="ECO:0007669"/>
    <property type="project" value="UniProtKB-EC"/>
</dbReference>
<sequence>MNTNPKRIFCFSGKRKCGKDYVAEILHEELSSENSVIIRISAPIKQFWAAEKNLDYQQLLSNGAYKETYRVQMIEWSEEQRAKDPGFFCRAAVQIFHGDEHPIWIVSDLRRASDLEFFRNNYKDRVTTIRIAASESVRKQRGFNFTAGVDDVDSECGLDQVSDWDLIMNNDGEKSILKSGIQSLVNLGRNL</sequence>
<feature type="binding site" evidence="18">
    <location>
        <position position="141"/>
    </location>
    <ligand>
        <name>ATP</name>
        <dbReference type="ChEBI" id="CHEBI:30616"/>
    </ligand>
</feature>
<evidence type="ECO:0000256" key="17">
    <source>
        <dbReference type="ARBA" id="ARBA00034549"/>
    </source>
</evidence>
<proteinExistence type="predicted"/>
<evidence type="ECO:0000313" key="19">
    <source>
        <dbReference type="EMBL" id="CAG4642866.1"/>
    </source>
</evidence>